<name>A0A2G9QM30_AQUCT</name>
<evidence type="ECO:0000313" key="2">
    <source>
        <dbReference type="Proteomes" id="UP000228934"/>
    </source>
</evidence>
<reference evidence="2" key="1">
    <citation type="journal article" date="2017" name="Nat. Commun.">
        <title>The North American bullfrog draft genome provides insight into hormonal regulation of long noncoding RNA.</title>
        <authorList>
            <person name="Hammond S.A."/>
            <person name="Warren R.L."/>
            <person name="Vandervalk B.P."/>
            <person name="Kucuk E."/>
            <person name="Khan H."/>
            <person name="Gibb E.A."/>
            <person name="Pandoh P."/>
            <person name="Kirk H."/>
            <person name="Zhao Y."/>
            <person name="Jones M."/>
            <person name="Mungall A.J."/>
            <person name="Coope R."/>
            <person name="Pleasance S."/>
            <person name="Moore R.A."/>
            <person name="Holt R.A."/>
            <person name="Round J.M."/>
            <person name="Ohora S."/>
            <person name="Walle B.V."/>
            <person name="Veldhoen N."/>
            <person name="Helbing C.C."/>
            <person name="Birol I."/>
        </authorList>
    </citation>
    <scope>NUCLEOTIDE SEQUENCE [LARGE SCALE GENOMIC DNA]</scope>
</reference>
<dbReference type="Proteomes" id="UP000228934">
    <property type="component" value="Unassembled WGS sequence"/>
</dbReference>
<sequence length="115" mass="13130">MQDRWKSFVVDKYQTAVCCLKKKKKKKISALKDNENVSLLLCPDLKEKYSQSLFSCTSVDHRSVVRPCDPRNELHSCDRRNKLHSCDPQKYSQTSFGCTSPLSQDKGGGIHFCCP</sequence>
<protein>
    <submittedName>
        <fullName evidence="1">Uncharacterized protein</fullName>
    </submittedName>
</protein>
<evidence type="ECO:0000313" key="1">
    <source>
        <dbReference type="EMBL" id="PIO16143.1"/>
    </source>
</evidence>
<dbReference type="OrthoDB" id="19224at2759"/>
<accession>A0A2G9QM30</accession>
<dbReference type="AlphaFoldDB" id="A0A2G9QM30"/>
<dbReference type="EMBL" id="KV962841">
    <property type="protein sequence ID" value="PIO16143.1"/>
    <property type="molecule type" value="Genomic_DNA"/>
</dbReference>
<organism evidence="1 2">
    <name type="scientific">Aquarana catesbeiana</name>
    <name type="common">American bullfrog</name>
    <name type="synonym">Rana catesbeiana</name>
    <dbReference type="NCBI Taxonomy" id="8400"/>
    <lineage>
        <taxon>Eukaryota</taxon>
        <taxon>Metazoa</taxon>
        <taxon>Chordata</taxon>
        <taxon>Craniata</taxon>
        <taxon>Vertebrata</taxon>
        <taxon>Euteleostomi</taxon>
        <taxon>Amphibia</taxon>
        <taxon>Batrachia</taxon>
        <taxon>Anura</taxon>
        <taxon>Neobatrachia</taxon>
        <taxon>Ranoidea</taxon>
        <taxon>Ranidae</taxon>
        <taxon>Aquarana</taxon>
    </lineage>
</organism>
<gene>
    <name evidence="1" type="ORF">AB205_0071920</name>
</gene>
<keyword evidence="2" id="KW-1185">Reference proteome</keyword>
<proteinExistence type="predicted"/>